<keyword evidence="1" id="KW-1133">Transmembrane helix</keyword>
<gene>
    <name evidence="2" type="ORF">BCR37DRAFT_389178</name>
</gene>
<organism evidence="2 3">
    <name type="scientific">Protomyces lactucae-debilis</name>
    <dbReference type="NCBI Taxonomy" id="2754530"/>
    <lineage>
        <taxon>Eukaryota</taxon>
        <taxon>Fungi</taxon>
        <taxon>Dikarya</taxon>
        <taxon>Ascomycota</taxon>
        <taxon>Taphrinomycotina</taxon>
        <taxon>Taphrinomycetes</taxon>
        <taxon>Taphrinales</taxon>
        <taxon>Protomycetaceae</taxon>
        <taxon>Protomyces</taxon>
    </lineage>
</organism>
<dbReference type="AlphaFoldDB" id="A0A1Y2F0J5"/>
<keyword evidence="3" id="KW-1185">Reference proteome</keyword>
<reference evidence="2 3" key="1">
    <citation type="submission" date="2016-07" db="EMBL/GenBank/DDBJ databases">
        <title>Pervasive Adenine N6-methylation of Active Genes in Fungi.</title>
        <authorList>
            <consortium name="DOE Joint Genome Institute"/>
            <person name="Mondo S.J."/>
            <person name="Dannebaum R.O."/>
            <person name="Kuo R.C."/>
            <person name="Labutti K."/>
            <person name="Haridas S."/>
            <person name="Kuo A."/>
            <person name="Salamov A."/>
            <person name="Ahrendt S.R."/>
            <person name="Lipzen A."/>
            <person name="Sullivan W."/>
            <person name="Andreopoulos W.B."/>
            <person name="Clum A."/>
            <person name="Lindquist E."/>
            <person name="Daum C."/>
            <person name="Ramamoorthy G.K."/>
            <person name="Gryganskyi A."/>
            <person name="Culley D."/>
            <person name="Magnuson J.K."/>
            <person name="James T.Y."/>
            <person name="O'Malley M.A."/>
            <person name="Stajich J.E."/>
            <person name="Spatafora J.W."/>
            <person name="Visel A."/>
            <person name="Grigoriev I.V."/>
        </authorList>
    </citation>
    <scope>NUCLEOTIDE SEQUENCE [LARGE SCALE GENOMIC DNA]</scope>
    <source>
        <strain evidence="2 3">12-1054</strain>
    </source>
</reference>
<comment type="caution">
    <text evidence="2">The sequence shown here is derived from an EMBL/GenBank/DDBJ whole genome shotgun (WGS) entry which is preliminary data.</text>
</comment>
<dbReference type="EMBL" id="MCFI01000020">
    <property type="protein sequence ID" value="ORY77369.1"/>
    <property type="molecule type" value="Genomic_DNA"/>
</dbReference>
<evidence type="ECO:0000313" key="3">
    <source>
        <dbReference type="Proteomes" id="UP000193685"/>
    </source>
</evidence>
<evidence type="ECO:0000256" key="1">
    <source>
        <dbReference type="SAM" id="Phobius"/>
    </source>
</evidence>
<dbReference type="GeneID" id="63787304"/>
<protein>
    <submittedName>
        <fullName evidence="2">Uncharacterized protein</fullName>
    </submittedName>
</protein>
<proteinExistence type="predicted"/>
<dbReference type="RefSeq" id="XP_040722990.1">
    <property type="nucleotide sequence ID" value="XM_040870705.1"/>
</dbReference>
<feature type="transmembrane region" description="Helical" evidence="1">
    <location>
        <begin position="53"/>
        <end position="73"/>
    </location>
</feature>
<keyword evidence="1" id="KW-0472">Membrane</keyword>
<sequence>MHAQSNIWHTLYVLLTPYVLQGAMRLCSAQKFTGLLHSTVLQAHTVPITIAMLHFIILAAYTLASLGISNVVLGVKTSASSSSTHQNSLLHSAPAAEHKLHDGSQYKLPLSILPMTYKSACMCYNASLSLVKAQSLRINNDEGSNTESSTASAAANQDCPTFCTKQTNGFAAHLVLDYYTYSGNQACIRSNHFRTMHKSYNDHPEGLFCTAPDCPYVGLGHTCICEMVIGFDSITMPMKKVKGGKRYQIHPAAPQTDLDHFKIKADTLKCSIEEIKKKFERFGWQVKEHKVLEVMIPCAKEVVLPEGCLCTKEDIRNNKLECPKHPLEAYPTCQVSSSALRGVTNRVVSEHIDQEWISQQWRLGNSENLQNLFNSWQVHCNTDPEWPDAYEPEEMQGYGCPI</sequence>
<keyword evidence="1" id="KW-0812">Transmembrane</keyword>
<name>A0A1Y2F0J5_PROLT</name>
<evidence type="ECO:0000313" key="2">
    <source>
        <dbReference type="EMBL" id="ORY77369.1"/>
    </source>
</evidence>
<accession>A0A1Y2F0J5</accession>
<dbReference type="Proteomes" id="UP000193685">
    <property type="component" value="Unassembled WGS sequence"/>
</dbReference>